<name>A0A6M5I5R2_CLOBU</name>
<organism evidence="2">
    <name type="scientific">Clostridium butyricum</name>
    <dbReference type="NCBI Taxonomy" id="1492"/>
    <lineage>
        <taxon>Bacteria</taxon>
        <taxon>Bacillati</taxon>
        <taxon>Bacillota</taxon>
        <taxon>Clostridia</taxon>
        <taxon>Eubacteriales</taxon>
        <taxon>Clostridiaceae</taxon>
        <taxon>Clostridium</taxon>
    </lineage>
</organism>
<proteinExistence type="predicted"/>
<dbReference type="EMBL" id="CACRTU010000012">
    <property type="protein sequence ID" value="VYU02875.1"/>
    <property type="molecule type" value="Genomic_DNA"/>
</dbReference>
<dbReference type="InterPro" id="IPR054201">
    <property type="entry name" value="DUF6906"/>
</dbReference>
<protein>
    <recommendedName>
        <fullName evidence="1">DUF6906 domain-containing protein</fullName>
    </recommendedName>
</protein>
<accession>A0A6M5I5R2</accession>
<feature type="domain" description="DUF6906" evidence="1">
    <location>
        <begin position="1"/>
        <end position="44"/>
    </location>
</feature>
<evidence type="ECO:0000313" key="2">
    <source>
        <dbReference type="EMBL" id="VYU02875.1"/>
    </source>
</evidence>
<dbReference type="RefSeq" id="WP_155394922.1">
    <property type="nucleotide sequence ID" value="NZ_BKBB01000001.1"/>
</dbReference>
<sequence>MKNPKKLKRRHKIFLSKLGCNPDEFLIVTEDAESYTFYNRVTNVVWDPMRR</sequence>
<gene>
    <name evidence="2" type="ORF">CBLFYP62_00056</name>
</gene>
<dbReference type="Pfam" id="PF21847">
    <property type="entry name" value="DUF6906"/>
    <property type="match status" value="1"/>
</dbReference>
<reference evidence="2" key="1">
    <citation type="submission" date="2019-11" db="EMBL/GenBank/DDBJ databases">
        <authorList>
            <person name="Feng L."/>
        </authorList>
    </citation>
    <scope>NUCLEOTIDE SEQUENCE</scope>
    <source>
        <strain evidence="2">CButyricumLFYP62</strain>
    </source>
</reference>
<dbReference type="AlphaFoldDB" id="A0A6M5I5R2"/>
<evidence type="ECO:0000259" key="1">
    <source>
        <dbReference type="Pfam" id="PF21847"/>
    </source>
</evidence>